<dbReference type="Proteomes" id="UP000526233">
    <property type="component" value="Unassembled WGS sequence"/>
</dbReference>
<gene>
    <name evidence="1" type="ORF">EHE22_11565</name>
</gene>
<name>A0A7Y3T4U5_9HYPH</name>
<dbReference type="EMBL" id="PKQI01000002">
    <property type="protein sequence ID" value="NNV21064.1"/>
    <property type="molecule type" value="Genomic_DNA"/>
</dbReference>
<reference evidence="1 2" key="1">
    <citation type="submission" date="2018-11" db="EMBL/GenBank/DDBJ databases">
        <title>Genome sequencing and analysis.</title>
        <authorList>
            <person name="Huang Y.-T."/>
        </authorList>
    </citation>
    <scope>NUCLEOTIDE SEQUENCE [LARGE SCALE GENOMIC DNA]</scope>
    <source>
        <strain evidence="1 2">SHIN</strain>
    </source>
</reference>
<evidence type="ECO:0000313" key="2">
    <source>
        <dbReference type="Proteomes" id="UP000526233"/>
    </source>
</evidence>
<organism evidence="1 2">
    <name type="scientific">Brucella pseudogrignonensis</name>
    <dbReference type="NCBI Taxonomy" id="419475"/>
    <lineage>
        <taxon>Bacteria</taxon>
        <taxon>Pseudomonadati</taxon>
        <taxon>Pseudomonadota</taxon>
        <taxon>Alphaproteobacteria</taxon>
        <taxon>Hyphomicrobiales</taxon>
        <taxon>Brucellaceae</taxon>
        <taxon>Brucella/Ochrobactrum group</taxon>
        <taxon>Brucella</taxon>
    </lineage>
</organism>
<protein>
    <submittedName>
        <fullName evidence="1">Uncharacterized protein</fullName>
    </submittedName>
</protein>
<evidence type="ECO:0000313" key="1">
    <source>
        <dbReference type="EMBL" id="NNV21064.1"/>
    </source>
</evidence>
<dbReference type="AlphaFoldDB" id="A0A7Y3T4U5"/>
<sequence>MCETTACFCQTWFCLPNSLFKRIPSESRFTLFGMHSISSRILSKNRFALFGMHSISSRILSKNCFALFGMRLSLPPSYGSYARKTNKSCFDFLINSG</sequence>
<comment type="caution">
    <text evidence="1">The sequence shown here is derived from an EMBL/GenBank/DDBJ whole genome shotgun (WGS) entry which is preliminary data.</text>
</comment>
<accession>A0A7Y3T4U5</accession>
<proteinExistence type="predicted"/>